<comment type="subcellular location">
    <subcellularLocation>
        <location evidence="1 6">Endoplasmic reticulum membrane</location>
        <topology evidence="1 6">Multi-pass membrane protein</topology>
    </subcellularLocation>
</comment>
<dbReference type="PANTHER" id="PTHR10994:SF177">
    <property type="entry name" value="RETICULON-LIKE PROTEIN B15"/>
    <property type="match status" value="1"/>
</dbReference>
<dbReference type="EMBL" id="JBBWWR010000014">
    <property type="protein sequence ID" value="KAK8953668.1"/>
    <property type="molecule type" value="Genomic_DNA"/>
</dbReference>
<dbReference type="Proteomes" id="UP001412067">
    <property type="component" value="Unassembled WGS sequence"/>
</dbReference>
<dbReference type="InterPro" id="IPR003388">
    <property type="entry name" value="Reticulon"/>
</dbReference>
<keyword evidence="5 6" id="KW-0472">Membrane</keyword>
<comment type="caution">
    <text evidence="8">The sequence shown here is derived from an EMBL/GenBank/DDBJ whole genome shotgun (WGS) entry which is preliminary data.</text>
</comment>
<keyword evidence="4 6" id="KW-1133">Transmembrane helix</keyword>
<organism evidence="8 9">
    <name type="scientific">Platanthera guangdongensis</name>
    <dbReference type="NCBI Taxonomy" id="2320717"/>
    <lineage>
        <taxon>Eukaryota</taxon>
        <taxon>Viridiplantae</taxon>
        <taxon>Streptophyta</taxon>
        <taxon>Embryophyta</taxon>
        <taxon>Tracheophyta</taxon>
        <taxon>Spermatophyta</taxon>
        <taxon>Magnoliopsida</taxon>
        <taxon>Liliopsida</taxon>
        <taxon>Asparagales</taxon>
        <taxon>Orchidaceae</taxon>
        <taxon>Orchidoideae</taxon>
        <taxon>Orchideae</taxon>
        <taxon>Orchidinae</taxon>
        <taxon>Platanthera</taxon>
    </lineage>
</organism>
<evidence type="ECO:0000256" key="1">
    <source>
        <dbReference type="ARBA" id="ARBA00004477"/>
    </source>
</evidence>
<keyword evidence="3 6" id="KW-0256">Endoplasmic reticulum</keyword>
<dbReference type="Pfam" id="PF02453">
    <property type="entry name" value="Reticulon"/>
    <property type="match status" value="1"/>
</dbReference>
<evidence type="ECO:0000256" key="6">
    <source>
        <dbReference type="RuleBase" id="RU363132"/>
    </source>
</evidence>
<comment type="caution">
    <text evidence="6">Lacks conserved residue(s) required for the propagation of feature annotation.</text>
</comment>
<evidence type="ECO:0000313" key="8">
    <source>
        <dbReference type="EMBL" id="KAK8953668.1"/>
    </source>
</evidence>
<evidence type="ECO:0000313" key="9">
    <source>
        <dbReference type="Proteomes" id="UP001412067"/>
    </source>
</evidence>
<keyword evidence="9" id="KW-1185">Reference proteome</keyword>
<dbReference type="PROSITE" id="PS50845">
    <property type="entry name" value="RETICULON"/>
    <property type="match status" value="1"/>
</dbReference>
<feature type="domain" description="Reticulon" evidence="7">
    <location>
        <begin position="1"/>
        <end position="72"/>
    </location>
</feature>
<evidence type="ECO:0000256" key="5">
    <source>
        <dbReference type="ARBA" id="ARBA00023136"/>
    </source>
</evidence>
<dbReference type="PANTHER" id="PTHR10994">
    <property type="entry name" value="RETICULON"/>
    <property type="match status" value="1"/>
</dbReference>
<accession>A0ABR2LXU2</accession>
<evidence type="ECO:0000256" key="3">
    <source>
        <dbReference type="ARBA" id="ARBA00022824"/>
    </source>
</evidence>
<name>A0ABR2LXU2_9ASPA</name>
<evidence type="ECO:0000256" key="4">
    <source>
        <dbReference type="ARBA" id="ARBA00022989"/>
    </source>
</evidence>
<keyword evidence="2 6" id="KW-0812">Transmembrane</keyword>
<evidence type="ECO:0000259" key="7">
    <source>
        <dbReference type="PROSITE" id="PS50845"/>
    </source>
</evidence>
<feature type="transmembrane region" description="Helical" evidence="6">
    <location>
        <begin position="55"/>
        <end position="72"/>
    </location>
</feature>
<protein>
    <recommendedName>
        <fullName evidence="6">Reticulon-like protein</fullName>
    </recommendedName>
</protein>
<dbReference type="InterPro" id="IPR045064">
    <property type="entry name" value="Reticulon-like"/>
</dbReference>
<proteinExistence type="predicted"/>
<sequence>MNKESSQFSRDYFTEELFLTVAPAVKYQINESFSTFHFVASGNDLKTFIMPTGDFWILSVISSWYSFLTLFIQDAWGEASYSTHAAIVGFE</sequence>
<evidence type="ECO:0000256" key="2">
    <source>
        <dbReference type="ARBA" id="ARBA00022692"/>
    </source>
</evidence>
<reference evidence="8 9" key="1">
    <citation type="journal article" date="2022" name="Nat. Plants">
        <title>Genomes of leafy and leafless Platanthera orchids illuminate the evolution of mycoheterotrophy.</title>
        <authorList>
            <person name="Li M.H."/>
            <person name="Liu K.W."/>
            <person name="Li Z."/>
            <person name="Lu H.C."/>
            <person name="Ye Q.L."/>
            <person name="Zhang D."/>
            <person name="Wang J.Y."/>
            <person name="Li Y.F."/>
            <person name="Zhong Z.M."/>
            <person name="Liu X."/>
            <person name="Yu X."/>
            <person name="Liu D.K."/>
            <person name="Tu X.D."/>
            <person name="Liu B."/>
            <person name="Hao Y."/>
            <person name="Liao X.Y."/>
            <person name="Jiang Y.T."/>
            <person name="Sun W.H."/>
            <person name="Chen J."/>
            <person name="Chen Y.Q."/>
            <person name="Ai Y."/>
            <person name="Zhai J.W."/>
            <person name="Wu S.S."/>
            <person name="Zhou Z."/>
            <person name="Hsiao Y.Y."/>
            <person name="Wu W.L."/>
            <person name="Chen Y.Y."/>
            <person name="Lin Y.F."/>
            <person name="Hsu J.L."/>
            <person name="Li C.Y."/>
            <person name="Wang Z.W."/>
            <person name="Zhao X."/>
            <person name="Zhong W.Y."/>
            <person name="Ma X.K."/>
            <person name="Ma L."/>
            <person name="Huang J."/>
            <person name="Chen G.Z."/>
            <person name="Huang M.Z."/>
            <person name="Huang L."/>
            <person name="Peng D.H."/>
            <person name="Luo Y.B."/>
            <person name="Zou S.Q."/>
            <person name="Chen S.P."/>
            <person name="Lan S."/>
            <person name="Tsai W.C."/>
            <person name="Van de Peer Y."/>
            <person name="Liu Z.J."/>
        </authorList>
    </citation>
    <scope>NUCLEOTIDE SEQUENCE [LARGE SCALE GENOMIC DNA]</scope>
    <source>
        <strain evidence="8">Lor288</strain>
    </source>
</reference>
<gene>
    <name evidence="8" type="primary">RTNLB1</name>
    <name evidence="8" type="ORF">KSP40_PGU020922</name>
</gene>